<dbReference type="SMART" id="SM00665">
    <property type="entry name" value="B561"/>
    <property type="match status" value="1"/>
</dbReference>
<evidence type="ECO:0000256" key="4">
    <source>
        <dbReference type="ARBA" id="ARBA00022617"/>
    </source>
</evidence>
<keyword evidence="7" id="KW-0249">Electron transport</keyword>
<feature type="transmembrane region" description="Helical" evidence="11">
    <location>
        <begin position="55"/>
        <end position="75"/>
    </location>
</feature>
<keyword evidence="3" id="KW-0813">Transport</keyword>
<evidence type="ECO:0000256" key="2">
    <source>
        <dbReference type="ARBA" id="ARBA00004141"/>
    </source>
</evidence>
<dbReference type="EMBL" id="JADBJN010000002">
    <property type="protein sequence ID" value="KAG5674612.1"/>
    <property type="molecule type" value="Genomic_DNA"/>
</dbReference>
<dbReference type="InterPro" id="IPR006593">
    <property type="entry name" value="Cyt_b561/ferric_Rdtase_TM"/>
</dbReference>
<comment type="caution">
    <text evidence="13">The sequence shown here is derived from an EMBL/GenBank/DDBJ whole genome shotgun (WGS) entry which is preliminary data.</text>
</comment>
<evidence type="ECO:0000256" key="9">
    <source>
        <dbReference type="ARBA" id="ARBA00023004"/>
    </source>
</evidence>
<dbReference type="PANTHER" id="PTHR10106">
    <property type="entry name" value="CYTOCHROME B561-RELATED"/>
    <property type="match status" value="1"/>
</dbReference>
<evidence type="ECO:0000313" key="13">
    <source>
        <dbReference type="EMBL" id="KAG5674612.1"/>
    </source>
</evidence>
<keyword evidence="6" id="KW-0479">Metal-binding</keyword>
<keyword evidence="4" id="KW-0349">Heme</keyword>
<feature type="transmembrane region" description="Helical" evidence="11">
    <location>
        <begin position="203"/>
        <end position="223"/>
    </location>
</feature>
<evidence type="ECO:0000256" key="11">
    <source>
        <dbReference type="SAM" id="Phobius"/>
    </source>
</evidence>
<evidence type="ECO:0000256" key="8">
    <source>
        <dbReference type="ARBA" id="ARBA00022989"/>
    </source>
</evidence>
<proteinExistence type="predicted"/>
<accession>A0A9J6BXI8</accession>
<dbReference type="FunFam" id="1.20.120.1770:FF:000001">
    <property type="entry name" value="Cytochrome b reductase 1"/>
    <property type="match status" value="1"/>
</dbReference>
<dbReference type="Pfam" id="PF03188">
    <property type="entry name" value="Cytochrom_B561"/>
    <property type="match status" value="1"/>
</dbReference>
<feature type="transmembrane region" description="Helical" evidence="11">
    <location>
        <begin position="15"/>
        <end position="35"/>
    </location>
</feature>
<dbReference type="GO" id="GO:0016491">
    <property type="term" value="F:oxidoreductase activity"/>
    <property type="evidence" value="ECO:0007669"/>
    <property type="project" value="InterPro"/>
</dbReference>
<dbReference type="GO" id="GO:0016020">
    <property type="term" value="C:membrane"/>
    <property type="evidence" value="ECO:0007669"/>
    <property type="project" value="UniProtKB-SubCell"/>
</dbReference>
<feature type="transmembrane region" description="Helical" evidence="11">
    <location>
        <begin position="87"/>
        <end position="108"/>
    </location>
</feature>
<dbReference type="AlphaFoldDB" id="A0A9J6BXI8"/>
<evidence type="ECO:0000256" key="10">
    <source>
        <dbReference type="ARBA" id="ARBA00023136"/>
    </source>
</evidence>
<name>A0A9J6BXI8_POLVA</name>
<dbReference type="PROSITE" id="PS50939">
    <property type="entry name" value="CYTOCHROME_B561"/>
    <property type="match status" value="1"/>
</dbReference>
<keyword evidence="9" id="KW-0408">Iron</keyword>
<evidence type="ECO:0000256" key="6">
    <source>
        <dbReference type="ARBA" id="ARBA00022723"/>
    </source>
</evidence>
<gene>
    <name evidence="13" type="ORF">PVAND_004566</name>
</gene>
<dbReference type="PANTHER" id="PTHR10106:SF0">
    <property type="entry name" value="LD36721P"/>
    <property type="match status" value="1"/>
</dbReference>
<reference evidence="13" key="1">
    <citation type="submission" date="2021-03" db="EMBL/GenBank/DDBJ databases">
        <title>Chromosome level genome of the anhydrobiotic midge Polypedilum vanderplanki.</title>
        <authorList>
            <person name="Yoshida Y."/>
            <person name="Kikawada T."/>
            <person name="Gusev O."/>
        </authorList>
    </citation>
    <scope>NUCLEOTIDE SEQUENCE</scope>
    <source>
        <strain evidence="13">NIAS01</strain>
        <tissue evidence="13">Whole body or cell culture</tissue>
    </source>
</reference>
<keyword evidence="10 11" id="KW-0472">Membrane</keyword>
<dbReference type="Proteomes" id="UP001107558">
    <property type="component" value="Chromosome 2"/>
</dbReference>
<keyword evidence="5 11" id="KW-0812">Transmembrane</keyword>
<evidence type="ECO:0000259" key="12">
    <source>
        <dbReference type="PROSITE" id="PS50939"/>
    </source>
</evidence>
<organism evidence="13 14">
    <name type="scientific">Polypedilum vanderplanki</name>
    <name type="common">Sleeping chironomid midge</name>
    <dbReference type="NCBI Taxonomy" id="319348"/>
    <lineage>
        <taxon>Eukaryota</taxon>
        <taxon>Metazoa</taxon>
        <taxon>Ecdysozoa</taxon>
        <taxon>Arthropoda</taxon>
        <taxon>Hexapoda</taxon>
        <taxon>Insecta</taxon>
        <taxon>Pterygota</taxon>
        <taxon>Neoptera</taxon>
        <taxon>Endopterygota</taxon>
        <taxon>Diptera</taxon>
        <taxon>Nematocera</taxon>
        <taxon>Chironomoidea</taxon>
        <taxon>Chironomidae</taxon>
        <taxon>Chironominae</taxon>
        <taxon>Polypedilum</taxon>
        <taxon>Polypedilum</taxon>
    </lineage>
</organism>
<dbReference type="GO" id="GO:0046872">
    <property type="term" value="F:metal ion binding"/>
    <property type="evidence" value="ECO:0007669"/>
    <property type="project" value="UniProtKB-KW"/>
</dbReference>
<evidence type="ECO:0000313" key="14">
    <source>
        <dbReference type="Proteomes" id="UP001107558"/>
    </source>
</evidence>
<keyword evidence="14" id="KW-1185">Reference proteome</keyword>
<evidence type="ECO:0000256" key="1">
    <source>
        <dbReference type="ARBA" id="ARBA00001970"/>
    </source>
</evidence>
<evidence type="ECO:0000256" key="7">
    <source>
        <dbReference type="ARBA" id="ARBA00022982"/>
    </source>
</evidence>
<evidence type="ECO:0000256" key="3">
    <source>
        <dbReference type="ARBA" id="ARBA00022448"/>
    </source>
</evidence>
<feature type="domain" description="Cytochrome b561" evidence="12">
    <location>
        <begin position="19"/>
        <end position="224"/>
    </location>
</feature>
<dbReference type="Gene3D" id="1.20.120.1770">
    <property type="match status" value="1"/>
</dbReference>
<evidence type="ECO:0000256" key="5">
    <source>
        <dbReference type="ARBA" id="ARBA00022692"/>
    </source>
</evidence>
<comment type="subcellular location">
    <subcellularLocation>
        <location evidence="2">Membrane</location>
        <topology evidence="2">Multi-pass membrane protein</topology>
    </subcellularLocation>
</comment>
<keyword evidence="8 11" id="KW-1133">Transmembrane helix</keyword>
<dbReference type="OrthoDB" id="907479at2759"/>
<sequence length="245" mass="27758">MDRASSQARLVNFRLLYLVTQLVGAFLLLLVLSWILIHLGGFGYSVENPKILFNWHPICMIIFVFLLGNSILIYRGFRYAGKKSLKVAHAFTHGLAFFIALFGLIAVFDSHNYAIPKIPNLYSLHSWIGLSAVIIFIGQYIAGFTFYLFPKFKESLRIFYMPLHVFFGLIAFILCLIAVLMGLTEKAIFSMTNDYQNLPSHAMLVNTIGLMTALFGSLVIYLVTEPSYKREPLPEDSMLLTGDHE</sequence>
<feature type="transmembrane region" description="Helical" evidence="11">
    <location>
        <begin position="161"/>
        <end position="183"/>
    </location>
</feature>
<comment type="cofactor">
    <cofactor evidence="1">
        <name>heme b</name>
        <dbReference type="ChEBI" id="CHEBI:60344"/>
    </cofactor>
</comment>
<protein>
    <recommendedName>
        <fullName evidence="12">Cytochrome b561 domain-containing protein</fullName>
    </recommendedName>
</protein>
<feature type="transmembrane region" description="Helical" evidence="11">
    <location>
        <begin position="128"/>
        <end position="149"/>
    </location>
</feature>
<dbReference type="InterPro" id="IPR043205">
    <property type="entry name" value="CYB561/CYBRD1-like"/>
</dbReference>